<proteinExistence type="predicted"/>
<keyword evidence="2" id="KW-1185">Reference proteome</keyword>
<dbReference type="EMBL" id="CAXAMM010004681">
    <property type="protein sequence ID" value="CAK9004512.1"/>
    <property type="molecule type" value="Genomic_DNA"/>
</dbReference>
<reference evidence="1 2" key="1">
    <citation type="submission" date="2024-02" db="EMBL/GenBank/DDBJ databases">
        <authorList>
            <person name="Chen Y."/>
            <person name="Shah S."/>
            <person name="Dougan E. K."/>
            <person name="Thang M."/>
            <person name="Chan C."/>
        </authorList>
    </citation>
    <scope>NUCLEOTIDE SEQUENCE [LARGE SCALE GENOMIC DNA]</scope>
</reference>
<comment type="caution">
    <text evidence="1">The sequence shown here is derived from an EMBL/GenBank/DDBJ whole genome shotgun (WGS) entry which is preliminary data.</text>
</comment>
<dbReference type="GO" id="GO:0005840">
    <property type="term" value="C:ribosome"/>
    <property type="evidence" value="ECO:0007669"/>
    <property type="project" value="UniProtKB-KW"/>
</dbReference>
<protein>
    <submittedName>
        <fullName evidence="1">30S ribosomal protein S6</fullName>
    </submittedName>
</protein>
<keyword evidence="1" id="KW-0687">Ribonucleoprotein</keyword>
<sequence length="220" mass="24442">MAMDPPAQVLVAQEAENELFVKSAKPWRSCRAKAFERQFFGCFCCYFVANLCLNLMAVLCSMQGAGRIPCGELEVAQVARGIVRELPLTAVELLERGEWKGGNIIAVDSALQRANAAECATNFHYLKPVLEHSPDKVPSGYFLTDVFLYVDLIFKGNLLVNPSPDQQKDKMTIAAEEAVKLKRLVSTIRGLWRSSETGNHPRVSELKSMLRPSPRKVTVV</sequence>
<dbReference type="Proteomes" id="UP001642464">
    <property type="component" value="Unassembled WGS sequence"/>
</dbReference>
<accession>A0ABP0ISI4</accession>
<evidence type="ECO:0000313" key="2">
    <source>
        <dbReference type="Proteomes" id="UP001642464"/>
    </source>
</evidence>
<name>A0ABP0ISI4_9DINO</name>
<gene>
    <name evidence="1" type="ORF">SCF082_LOCUS8218</name>
</gene>
<keyword evidence="1" id="KW-0689">Ribosomal protein</keyword>
<organism evidence="1 2">
    <name type="scientific">Durusdinium trenchii</name>
    <dbReference type="NCBI Taxonomy" id="1381693"/>
    <lineage>
        <taxon>Eukaryota</taxon>
        <taxon>Sar</taxon>
        <taxon>Alveolata</taxon>
        <taxon>Dinophyceae</taxon>
        <taxon>Suessiales</taxon>
        <taxon>Symbiodiniaceae</taxon>
        <taxon>Durusdinium</taxon>
    </lineage>
</organism>
<evidence type="ECO:0000313" key="1">
    <source>
        <dbReference type="EMBL" id="CAK9004512.1"/>
    </source>
</evidence>